<evidence type="ECO:0000313" key="2">
    <source>
        <dbReference type="EMBL" id="KAF2652703.1"/>
    </source>
</evidence>
<dbReference type="EMBL" id="MU004395">
    <property type="protein sequence ID" value="KAF2652703.1"/>
    <property type="molecule type" value="Genomic_DNA"/>
</dbReference>
<name>A0A6A6T1F4_9PLEO</name>
<feature type="compositionally biased region" description="Polar residues" evidence="1">
    <location>
        <begin position="56"/>
        <end position="70"/>
    </location>
</feature>
<gene>
    <name evidence="2" type="ORF">K491DRAFT_718658</name>
</gene>
<protein>
    <submittedName>
        <fullName evidence="2">Uncharacterized protein</fullName>
    </submittedName>
</protein>
<reference evidence="2" key="1">
    <citation type="journal article" date="2020" name="Stud. Mycol.">
        <title>101 Dothideomycetes genomes: a test case for predicting lifestyles and emergence of pathogens.</title>
        <authorList>
            <person name="Haridas S."/>
            <person name="Albert R."/>
            <person name="Binder M."/>
            <person name="Bloem J."/>
            <person name="Labutti K."/>
            <person name="Salamov A."/>
            <person name="Andreopoulos B."/>
            <person name="Baker S."/>
            <person name="Barry K."/>
            <person name="Bills G."/>
            <person name="Bluhm B."/>
            <person name="Cannon C."/>
            <person name="Castanera R."/>
            <person name="Culley D."/>
            <person name="Daum C."/>
            <person name="Ezra D."/>
            <person name="Gonzalez J."/>
            <person name="Henrissat B."/>
            <person name="Kuo A."/>
            <person name="Liang C."/>
            <person name="Lipzen A."/>
            <person name="Lutzoni F."/>
            <person name="Magnuson J."/>
            <person name="Mondo S."/>
            <person name="Nolan M."/>
            <person name="Ohm R."/>
            <person name="Pangilinan J."/>
            <person name="Park H.-J."/>
            <person name="Ramirez L."/>
            <person name="Alfaro M."/>
            <person name="Sun H."/>
            <person name="Tritt A."/>
            <person name="Yoshinaga Y."/>
            <person name="Zwiers L.-H."/>
            <person name="Turgeon B."/>
            <person name="Goodwin S."/>
            <person name="Spatafora J."/>
            <person name="Crous P."/>
            <person name="Grigoriev I."/>
        </authorList>
    </citation>
    <scope>NUCLEOTIDE SEQUENCE</scope>
    <source>
        <strain evidence="2">CBS 122681</strain>
    </source>
</reference>
<proteinExistence type="predicted"/>
<accession>A0A6A6T1F4</accession>
<feature type="region of interest" description="Disordered" evidence="1">
    <location>
        <begin position="44"/>
        <end position="70"/>
    </location>
</feature>
<organism evidence="2 3">
    <name type="scientific">Lophiostoma macrostomum CBS 122681</name>
    <dbReference type="NCBI Taxonomy" id="1314788"/>
    <lineage>
        <taxon>Eukaryota</taxon>
        <taxon>Fungi</taxon>
        <taxon>Dikarya</taxon>
        <taxon>Ascomycota</taxon>
        <taxon>Pezizomycotina</taxon>
        <taxon>Dothideomycetes</taxon>
        <taxon>Pleosporomycetidae</taxon>
        <taxon>Pleosporales</taxon>
        <taxon>Lophiostomataceae</taxon>
        <taxon>Lophiostoma</taxon>
    </lineage>
</organism>
<feature type="region of interest" description="Disordered" evidence="1">
    <location>
        <begin position="1"/>
        <end position="32"/>
    </location>
</feature>
<evidence type="ECO:0000313" key="3">
    <source>
        <dbReference type="Proteomes" id="UP000799324"/>
    </source>
</evidence>
<dbReference type="AlphaFoldDB" id="A0A6A6T1F4"/>
<keyword evidence="3" id="KW-1185">Reference proteome</keyword>
<evidence type="ECO:0000256" key="1">
    <source>
        <dbReference type="SAM" id="MobiDB-lite"/>
    </source>
</evidence>
<sequence>MPAPETASGSAGRPGELSLDDVADRRPQPVSPALRAMQRALTSGLASDATVERWPSGTTSSTPGLAPGVSQQRAPSLLFRVRTLAGGWLRPFLAGDVVHVLYVSPASLASAWRWWVYKPSSSAVELRTARERARYPARPAEASCCRQMQKKNAWAGTQCLHTPHRSARHAPPALQLAAAIANQTRIVASPLWHRPSSAAHAVMELPA</sequence>
<dbReference type="Proteomes" id="UP000799324">
    <property type="component" value="Unassembled WGS sequence"/>
</dbReference>